<gene>
    <name evidence="2" type="ORF">IU449_27475</name>
</gene>
<keyword evidence="1" id="KW-0472">Membrane</keyword>
<accession>A0ABS0DIG4</accession>
<feature type="transmembrane region" description="Helical" evidence="1">
    <location>
        <begin position="20"/>
        <end position="38"/>
    </location>
</feature>
<organism evidence="2 3">
    <name type="scientific">Nocardia higoensis</name>
    <dbReference type="NCBI Taxonomy" id="228599"/>
    <lineage>
        <taxon>Bacteria</taxon>
        <taxon>Bacillati</taxon>
        <taxon>Actinomycetota</taxon>
        <taxon>Actinomycetes</taxon>
        <taxon>Mycobacteriales</taxon>
        <taxon>Nocardiaceae</taxon>
        <taxon>Nocardia</taxon>
    </lineage>
</organism>
<dbReference type="Proteomes" id="UP000707731">
    <property type="component" value="Unassembled WGS sequence"/>
</dbReference>
<dbReference type="RefSeq" id="WP_195005083.1">
    <property type="nucleotide sequence ID" value="NZ_JADLQN010000011.1"/>
</dbReference>
<evidence type="ECO:0000313" key="3">
    <source>
        <dbReference type="Proteomes" id="UP000707731"/>
    </source>
</evidence>
<protein>
    <recommendedName>
        <fullName evidence="4">Holin</fullName>
    </recommendedName>
</protein>
<comment type="caution">
    <text evidence="2">The sequence shown here is derived from an EMBL/GenBank/DDBJ whole genome shotgun (WGS) entry which is preliminary data.</text>
</comment>
<reference evidence="2 3" key="1">
    <citation type="submission" date="2020-10" db="EMBL/GenBank/DDBJ databases">
        <title>Identification of Nocardia species via Next-generation sequencing and recognition of intraspecies genetic diversity.</title>
        <authorList>
            <person name="Li P."/>
            <person name="Li P."/>
            <person name="Lu B."/>
        </authorList>
    </citation>
    <scope>NUCLEOTIDE SEQUENCE [LARGE SCALE GENOMIC DNA]</scope>
    <source>
        <strain evidence="2 3">BJ06-0143</strain>
    </source>
</reference>
<evidence type="ECO:0000256" key="1">
    <source>
        <dbReference type="SAM" id="Phobius"/>
    </source>
</evidence>
<evidence type="ECO:0000313" key="2">
    <source>
        <dbReference type="EMBL" id="MBF6358242.1"/>
    </source>
</evidence>
<proteinExistence type="predicted"/>
<keyword evidence="1" id="KW-1133">Transmembrane helix</keyword>
<dbReference type="EMBL" id="JADLQN010000011">
    <property type="protein sequence ID" value="MBF6358242.1"/>
    <property type="molecule type" value="Genomic_DNA"/>
</dbReference>
<name>A0ABS0DIG4_9NOCA</name>
<keyword evidence="1" id="KW-0812">Transmembrane</keyword>
<sequence>MTDLASNATNQPAPQPGPATFWELYIAILTAIPVGLLVDWPTAVQTMLTVFAGLMAGRNTQA</sequence>
<keyword evidence="3" id="KW-1185">Reference proteome</keyword>
<evidence type="ECO:0008006" key="4">
    <source>
        <dbReference type="Google" id="ProtNLM"/>
    </source>
</evidence>